<evidence type="ECO:0000256" key="2">
    <source>
        <dbReference type="ARBA" id="ARBA00022692"/>
    </source>
</evidence>
<feature type="domain" description="VWFA" evidence="6">
    <location>
        <begin position="95"/>
        <end position="268"/>
    </location>
</feature>
<keyword evidence="2 5" id="KW-0812">Transmembrane</keyword>
<dbReference type="SUPFAM" id="SSF53300">
    <property type="entry name" value="vWA-like"/>
    <property type="match status" value="1"/>
</dbReference>
<keyword evidence="8" id="KW-1185">Reference proteome</keyword>
<dbReference type="SMART" id="SM00327">
    <property type="entry name" value="VWA"/>
    <property type="match status" value="1"/>
</dbReference>
<dbReference type="Gene3D" id="3.40.50.410">
    <property type="entry name" value="von Willebrand factor, type A domain"/>
    <property type="match status" value="1"/>
</dbReference>
<protein>
    <recommendedName>
        <fullName evidence="6">VWFA domain-containing protein</fullName>
    </recommendedName>
</protein>
<dbReference type="InterPro" id="IPR036465">
    <property type="entry name" value="vWFA_dom_sf"/>
</dbReference>
<keyword evidence="1" id="KW-1003">Cell membrane</keyword>
<evidence type="ECO:0000256" key="3">
    <source>
        <dbReference type="ARBA" id="ARBA00022989"/>
    </source>
</evidence>
<sequence>MKWIAMHVAAWPYLYLLGLVPALLALYLYAFRRKRQALAVFSGPELASRLLPGFSRTRRWVKTCCVLSAVGCLVLSLTQPQWGIDWQQVPRRGRDLIIMLDVSLSMMAEDVEPNRLERAKQSILPLIERLRQEGGHRLGLVAFAGRASLQCPLTLDYAFFLQRLREAGPETVTREGTLIGDAIEHMLSAFGTLEPEYTDIILITDGEDHNSLPLAAARIASLQQVSLYTVGVGDASRGALIPLPEATEDHTYVQYRGQAVRSRMQQSLLLEMAQLTGGAYVPAGTRDIELDRLYQDKIASKVRRDIDVDAREGLVHRYYWFVLAALMLLAIDMLVRERNLSSEGGAG</sequence>
<evidence type="ECO:0000259" key="6">
    <source>
        <dbReference type="PROSITE" id="PS50234"/>
    </source>
</evidence>
<dbReference type="Pfam" id="PF13519">
    <property type="entry name" value="VWA_2"/>
    <property type="match status" value="1"/>
</dbReference>
<dbReference type="AlphaFoldDB" id="W4LZN5"/>
<reference evidence="7 8" key="1">
    <citation type="journal article" date="2014" name="Nature">
        <title>An environmental bacterial taxon with a large and distinct metabolic repertoire.</title>
        <authorList>
            <person name="Wilson M.C."/>
            <person name="Mori T."/>
            <person name="Ruckert C."/>
            <person name="Uria A.R."/>
            <person name="Helf M.J."/>
            <person name="Takada K."/>
            <person name="Gernert C."/>
            <person name="Steffens U.A."/>
            <person name="Heycke N."/>
            <person name="Schmitt S."/>
            <person name="Rinke C."/>
            <person name="Helfrich E.J."/>
            <person name="Brachmann A.O."/>
            <person name="Gurgui C."/>
            <person name="Wakimoto T."/>
            <person name="Kracht M."/>
            <person name="Crusemann M."/>
            <person name="Hentschel U."/>
            <person name="Abe I."/>
            <person name="Matsunaga S."/>
            <person name="Kalinowski J."/>
            <person name="Takeyama H."/>
            <person name="Piel J."/>
        </authorList>
    </citation>
    <scope>NUCLEOTIDE SEQUENCE [LARGE SCALE GENOMIC DNA]</scope>
    <source>
        <strain evidence="8">TSY1</strain>
    </source>
</reference>
<dbReference type="PROSITE" id="PS50234">
    <property type="entry name" value="VWFA"/>
    <property type="match status" value="1"/>
</dbReference>
<dbReference type="InterPro" id="IPR002035">
    <property type="entry name" value="VWF_A"/>
</dbReference>
<keyword evidence="3 5" id="KW-1133">Transmembrane helix</keyword>
<proteinExistence type="predicted"/>
<dbReference type="HOGENOM" id="CLU_024570_1_0_7"/>
<evidence type="ECO:0000313" key="8">
    <source>
        <dbReference type="Proteomes" id="UP000019141"/>
    </source>
</evidence>
<dbReference type="InterPro" id="IPR050768">
    <property type="entry name" value="UPF0353/GerABKA_families"/>
</dbReference>
<evidence type="ECO:0000313" key="7">
    <source>
        <dbReference type="EMBL" id="ETX03206.1"/>
    </source>
</evidence>
<keyword evidence="4 5" id="KW-0472">Membrane</keyword>
<dbReference type="EMBL" id="AZHW01000067">
    <property type="protein sequence ID" value="ETX03206.1"/>
    <property type="molecule type" value="Genomic_DNA"/>
</dbReference>
<feature type="transmembrane region" description="Helical" evidence="5">
    <location>
        <begin position="318"/>
        <end position="335"/>
    </location>
</feature>
<feature type="transmembrane region" description="Helical" evidence="5">
    <location>
        <begin position="12"/>
        <end position="31"/>
    </location>
</feature>
<dbReference type="PANTHER" id="PTHR22550">
    <property type="entry name" value="SPORE GERMINATION PROTEIN"/>
    <property type="match status" value="1"/>
</dbReference>
<evidence type="ECO:0000256" key="5">
    <source>
        <dbReference type="SAM" id="Phobius"/>
    </source>
</evidence>
<dbReference type="Proteomes" id="UP000019141">
    <property type="component" value="Unassembled WGS sequence"/>
</dbReference>
<evidence type="ECO:0000256" key="1">
    <source>
        <dbReference type="ARBA" id="ARBA00022475"/>
    </source>
</evidence>
<organism evidence="7 8">
    <name type="scientific">Entotheonella factor</name>
    <dbReference type="NCBI Taxonomy" id="1429438"/>
    <lineage>
        <taxon>Bacteria</taxon>
        <taxon>Pseudomonadati</taxon>
        <taxon>Nitrospinota/Tectimicrobiota group</taxon>
        <taxon>Candidatus Tectimicrobiota</taxon>
        <taxon>Candidatus Entotheonellia</taxon>
        <taxon>Candidatus Entotheonellales</taxon>
        <taxon>Candidatus Entotheonellaceae</taxon>
        <taxon>Candidatus Entotheonella</taxon>
    </lineage>
</organism>
<comment type="caution">
    <text evidence="7">The sequence shown here is derived from an EMBL/GenBank/DDBJ whole genome shotgun (WGS) entry which is preliminary data.</text>
</comment>
<evidence type="ECO:0000256" key="4">
    <source>
        <dbReference type="ARBA" id="ARBA00023136"/>
    </source>
</evidence>
<gene>
    <name evidence="7" type="ORF">ETSY1_00880</name>
</gene>
<dbReference type="PANTHER" id="PTHR22550:SF5">
    <property type="entry name" value="LEUCINE ZIPPER PROTEIN 4"/>
    <property type="match status" value="1"/>
</dbReference>
<accession>W4LZN5</accession>
<name>W4LZN5_ENTF1</name>